<organism evidence="5">
    <name type="scientific">Salmonella newport</name>
    <dbReference type="NCBI Taxonomy" id="108619"/>
    <lineage>
        <taxon>Bacteria</taxon>
        <taxon>Pseudomonadati</taxon>
        <taxon>Pseudomonadota</taxon>
        <taxon>Gammaproteobacteria</taxon>
        <taxon>Enterobacterales</taxon>
        <taxon>Enterobacteriaceae</taxon>
        <taxon>Salmonella</taxon>
    </lineage>
</organism>
<reference evidence="5" key="3">
    <citation type="submission" date="2018-07" db="EMBL/GenBank/DDBJ databases">
        <authorList>
            <consortium name="NCBI Pathogen Detection Project"/>
        </authorList>
    </citation>
    <scope>NUCLEOTIDE SEQUENCE</scope>
    <source>
        <strain evidence="6">BCW_2741</strain>
        <strain evidence="5">Salmonella enterica</strain>
    </source>
</reference>
<reference evidence="3" key="2">
    <citation type="submission" date="2018-07" db="EMBL/GenBank/DDBJ databases">
        <authorList>
            <person name="Ashton P.M."/>
            <person name="Dallman T."/>
            <person name="Nair S."/>
            <person name="De Pinna E."/>
            <person name="Peters T."/>
            <person name="Grant K."/>
        </authorList>
    </citation>
    <scope>NUCLEOTIDE SEQUENCE</scope>
    <source>
        <strain evidence="3">136562</strain>
    </source>
</reference>
<dbReference type="AlphaFoldDB" id="A0A3U2ZU04"/>
<evidence type="ECO:0000259" key="1">
    <source>
        <dbReference type="Pfam" id="PF10592"/>
    </source>
</evidence>
<proteinExistence type="predicted"/>
<comment type="caution">
    <text evidence="5">The sequence shown here is derived from an EMBL/GenBank/DDBJ whole genome shotgun (WGS) entry which is preliminary data.</text>
</comment>
<dbReference type="EMBL" id="DAATXE010000006">
    <property type="protein sequence ID" value="HAF0487497.1"/>
    <property type="molecule type" value="Genomic_DNA"/>
</dbReference>
<evidence type="ECO:0000259" key="2">
    <source>
        <dbReference type="Pfam" id="PF22879"/>
    </source>
</evidence>
<dbReference type="InterPro" id="IPR018891">
    <property type="entry name" value="AIPR_C"/>
</dbReference>
<name>A0A3U2ZU04_SALNE</name>
<feature type="domain" description="Abortive phage infection protein C-terminal" evidence="1">
    <location>
        <begin position="245"/>
        <end position="561"/>
    </location>
</feature>
<protein>
    <submittedName>
        <fullName evidence="5">AIPR family protein</fullName>
    </submittedName>
    <submittedName>
        <fullName evidence="3">Abortive phage infection protein</fullName>
    </submittedName>
</protein>
<sequence>MEIIDFLRQTQNEIRKEYQDQMAQPGVESPFPELIFTDIVMRHMADIGMTFDDAETCHFMAKVSGHNVRLSGYAFSEDGDQLDLFVSIYHGSDELCHVPDAETKAIAGHCIQFLQKCVDGKLSSTLDQSNDAWQLVTTIEQSYAELEQIRIYVLTDGQVKTRWYQSRDVAGKTIKLEVMDIVRLFNHWQEGKPRDELQVNFDEVAGGALPCVWIPDEMGEYDYALTVVPGETLRFIYEKYGNRILEANVRSFLSQTGKVNKGIRDTLREQPERFMAYNNGIVIVADQVRLGEAPGGGPGIAWMQGMQIVNGGQTTASMFFTKKKFPATNLRNVRVPAKVIVLKQTNNAQEEMLIADISRFSNSQNKVNISDLSANRPVHVQLEKMANTVYCPDGYSRWFYERANGSYKVMLEREGKTPAGIKRLKDAIPPSRRITKTDFAKYHCAWLQRPDLVSLGGQKNFAALMTMIDKDTERYGDELNIETFKNYIAQAIIYKKAYKLINSLFPAFKANIAAYTVAAYSHLYGNKTDLAEIWNQQGIEETMGNRLVSLAHRVNSLLTESANGRMISEWAKKPECWDYVRSKIYFSAQGKKDDFSHGEIA</sequence>
<dbReference type="InterPro" id="IPR049666">
    <property type="entry name" value="MzaE"/>
</dbReference>
<evidence type="ECO:0000313" key="5">
    <source>
        <dbReference type="EMBL" id="HAE9654491.1"/>
    </source>
</evidence>
<evidence type="ECO:0000313" key="3">
    <source>
        <dbReference type="EMBL" id="EBX3154590.1"/>
    </source>
</evidence>
<dbReference type="RefSeq" id="WP_001748815.1">
    <property type="nucleotide sequence ID" value="NZ_CALNWG010000009.1"/>
</dbReference>
<dbReference type="Pfam" id="PF10592">
    <property type="entry name" value="AIPR"/>
    <property type="match status" value="1"/>
</dbReference>
<feature type="domain" description="Abortive infection phage resistance protein N-terminal" evidence="2">
    <location>
        <begin position="36"/>
        <end position="186"/>
    </location>
</feature>
<dbReference type="Pfam" id="PF22879">
    <property type="entry name" value="AIPR_N"/>
    <property type="match status" value="1"/>
</dbReference>
<dbReference type="EMBL" id="DAATQT010000067">
    <property type="protein sequence ID" value="HAE9654491.1"/>
    <property type="molecule type" value="Genomic_DNA"/>
</dbReference>
<accession>A0A3U2ZU04</accession>
<gene>
    <name evidence="3" type="ORF">DRT54_11000</name>
    <name evidence="5" type="ORF">G4X27_004294</name>
    <name evidence="6" type="ORF">G9W27_001385</name>
    <name evidence="4" type="ORF">GB622_15815</name>
</gene>
<dbReference type="NCBIfam" id="NF041935">
    <property type="entry name" value="MzaE"/>
    <property type="match status" value="1"/>
</dbReference>
<dbReference type="EMBL" id="AAHKWI010000015">
    <property type="protein sequence ID" value="EBX3154590.1"/>
    <property type="molecule type" value="Genomic_DNA"/>
</dbReference>
<evidence type="ECO:0000313" key="4">
    <source>
        <dbReference type="EMBL" id="HAB5909548.1"/>
    </source>
</evidence>
<reference evidence="5" key="1">
    <citation type="journal article" date="2018" name="Genome Biol.">
        <title>SKESA: strategic k-mer extension for scrupulous assemblies.</title>
        <authorList>
            <person name="Souvorov A."/>
            <person name="Agarwala R."/>
            <person name="Lipman D.J."/>
        </authorList>
    </citation>
    <scope>NUCLEOTIDE SEQUENCE</scope>
    <source>
        <strain evidence="6">BCW_2741</strain>
        <strain evidence="5">Salmonella enterica</strain>
    </source>
</reference>
<evidence type="ECO:0000313" key="6">
    <source>
        <dbReference type="EMBL" id="HAF0487497.1"/>
    </source>
</evidence>
<dbReference type="InterPro" id="IPR055101">
    <property type="entry name" value="AIPR_N"/>
</dbReference>
<dbReference type="EMBL" id="DAAHFP010000008">
    <property type="protein sequence ID" value="HAB5909548.1"/>
    <property type="molecule type" value="Genomic_DNA"/>
</dbReference>